<keyword evidence="3" id="KW-1185">Reference proteome</keyword>
<proteinExistence type="predicted"/>
<sequence length="89" mass="9634">MWVGSGACGRIRRKDQVEEEEEQQEAGGCGGGGGGGWVGYELLRCGSWLKPRTLRGKAGGKDVEISVVVVVEVVVMMQWMEGSQDHILK</sequence>
<organism evidence="2 3">
    <name type="scientific">Portunus trituberculatus</name>
    <name type="common">Swimming crab</name>
    <name type="synonym">Neptunus trituberculatus</name>
    <dbReference type="NCBI Taxonomy" id="210409"/>
    <lineage>
        <taxon>Eukaryota</taxon>
        <taxon>Metazoa</taxon>
        <taxon>Ecdysozoa</taxon>
        <taxon>Arthropoda</taxon>
        <taxon>Crustacea</taxon>
        <taxon>Multicrustacea</taxon>
        <taxon>Malacostraca</taxon>
        <taxon>Eumalacostraca</taxon>
        <taxon>Eucarida</taxon>
        <taxon>Decapoda</taxon>
        <taxon>Pleocyemata</taxon>
        <taxon>Brachyura</taxon>
        <taxon>Eubrachyura</taxon>
        <taxon>Portunoidea</taxon>
        <taxon>Portunidae</taxon>
        <taxon>Portuninae</taxon>
        <taxon>Portunus</taxon>
    </lineage>
</organism>
<gene>
    <name evidence="2" type="ORF">E2C01_063317</name>
</gene>
<evidence type="ECO:0000313" key="2">
    <source>
        <dbReference type="EMBL" id="MPC69102.1"/>
    </source>
</evidence>
<evidence type="ECO:0000313" key="3">
    <source>
        <dbReference type="Proteomes" id="UP000324222"/>
    </source>
</evidence>
<dbReference type="AlphaFoldDB" id="A0A5B7HDC7"/>
<accession>A0A5B7HDC7</accession>
<dbReference type="Proteomes" id="UP000324222">
    <property type="component" value="Unassembled WGS sequence"/>
</dbReference>
<evidence type="ECO:0000256" key="1">
    <source>
        <dbReference type="SAM" id="MobiDB-lite"/>
    </source>
</evidence>
<name>A0A5B7HDC7_PORTR</name>
<dbReference type="EMBL" id="VSRR010028882">
    <property type="protein sequence ID" value="MPC69102.1"/>
    <property type="molecule type" value="Genomic_DNA"/>
</dbReference>
<comment type="caution">
    <text evidence="2">The sequence shown here is derived from an EMBL/GenBank/DDBJ whole genome shotgun (WGS) entry which is preliminary data.</text>
</comment>
<feature type="region of interest" description="Disordered" evidence="1">
    <location>
        <begin position="1"/>
        <end position="35"/>
    </location>
</feature>
<protein>
    <submittedName>
        <fullName evidence="2">Uncharacterized protein</fullName>
    </submittedName>
</protein>
<reference evidence="2 3" key="1">
    <citation type="submission" date="2019-05" db="EMBL/GenBank/DDBJ databases">
        <title>Another draft genome of Portunus trituberculatus and its Hox gene families provides insights of decapod evolution.</title>
        <authorList>
            <person name="Jeong J.-H."/>
            <person name="Song I."/>
            <person name="Kim S."/>
            <person name="Choi T."/>
            <person name="Kim D."/>
            <person name="Ryu S."/>
            <person name="Kim W."/>
        </authorList>
    </citation>
    <scope>NUCLEOTIDE SEQUENCE [LARGE SCALE GENOMIC DNA]</scope>
    <source>
        <tissue evidence="2">Muscle</tissue>
    </source>
</reference>